<organism evidence="2 3">
    <name type="scientific">Ranatra chinensis</name>
    <dbReference type="NCBI Taxonomy" id="642074"/>
    <lineage>
        <taxon>Eukaryota</taxon>
        <taxon>Metazoa</taxon>
        <taxon>Ecdysozoa</taxon>
        <taxon>Arthropoda</taxon>
        <taxon>Hexapoda</taxon>
        <taxon>Insecta</taxon>
        <taxon>Pterygota</taxon>
        <taxon>Neoptera</taxon>
        <taxon>Paraneoptera</taxon>
        <taxon>Hemiptera</taxon>
        <taxon>Heteroptera</taxon>
        <taxon>Panheteroptera</taxon>
        <taxon>Nepomorpha</taxon>
        <taxon>Nepidae</taxon>
        <taxon>Ranatrinae</taxon>
        <taxon>Ranatra</taxon>
    </lineage>
</organism>
<dbReference type="Pfam" id="PF03723">
    <property type="entry name" value="Hemocyanin_C"/>
    <property type="match status" value="1"/>
</dbReference>
<dbReference type="InterPro" id="IPR005203">
    <property type="entry name" value="Hemocyanin_C"/>
</dbReference>
<reference evidence="2 3" key="1">
    <citation type="submission" date="2024-07" db="EMBL/GenBank/DDBJ databases">
        <title>Chromosome-level genome assembly of the water stick insect Ranatra chinensis (Heteroptera: Nepidae).</title>
        <authorList>
            <person name="Liu X."/>
        </authorList>
    </citation>
    <scope>NUCLEOTIDE SEQUENCE [LARGE SCALE GENOMIC DNA]</scope>
    <source>
        <strain evidence="2">Cailab_2021Rc</strain>
        <tissue evidence="2">Muscle</tissue>
    </source>
</reference>
<dbReference type="Proteomes" id="UP001558652">
    <property type="component" value="Unassembled WGS sequence"/>
</dbReference>
<evidence type="ECO:0000259" key="1">
    <source>
        <dbReference type="Pfam" id="PF03723"/>
    </source>
</evidence>
<dbReference type="InterPro" id="IPR037020">
    <property type="entry name" value="Hemocyanin_C_sf"/>
</dbReference>
<sequence>MFYENKKQETTEFMGQCGIPRRLALPKGTEEGLPVTFVSMMTPYAWTEEGGTAPPGGSMQSSLCGNWRSIYGKPHSFPFDRVAYGNFSMKQMALVDTTIYHKINTFSETLSM</sequence>
<dbReference type="Gene3D" id="2.60.40.1520">
    <property type="entry name" value="Hemocyanin, C-terminal domain"/>
    <property type="match status" value="1"/>
</dbReference>
<gene>
    <name evidence="2" type="ORF">AAG570_002565</name>
</gene>
<proteinExistence type="predicted"/>
<accession>A0ABD0Y7Y0</accession>
<name>A0ABD0Y7Y0_9HEMI</name>
<dbReference type="AlphaFoldDB" id="A0ABD0Y7Y0"/>
<dbReference type="SUPFAM" id="SSF81296">
    <property type="entry name" value="E set domains"/>
    <property type="match status" value="1"/>
</dbReference>
<dbReference type="EMBL" id="JBFDAA010000012">
    <property type="protein sequence ID" value="KAL1123485.1"/>
    <property type="molecule type" value="Genomic_DNA"/>
</dbReference>
<feature type="domain" description="Hemocyanin C-terminal" evidence="1">
    <location>
        <begin position="7"/>
        <end position="101"/>
    </location>
</feature>
<evidence type="ECO:0000313" key="2">
    <source>
        <dbReference type="EMBL" id="KAL1123485.1"/>
    </source>
</evidence>
<dbReference type="InterPro" id="IPR014756">
    <property type="entry name" value="Ig_E-set"/>
</dbReference>
<keyword evidence="3" id="KW-1185">Reference proteome</keyword>
<comment type="caution">
    <text evidence="2">The sequence shown here is derived from an EMBL/GenBank/DDBJ whole genome shotgun (WGS) entry which is preliminary data.</text>
</comment>
<evidence type="ECO:0000313" key="3">
    <source>
        <dbReference type="Proteomes" id="UP001558652"/>
    </source>
</evidence>
<protein>
    <recommendedName>
        <fullName evidence="1">Hemocyanin C-terminal domain-containing protein</fullName>
    </recommendedName>
</protein>